<dbReference type="Gene3D" id="1.20.5.1930">
    <property type="match status" value="1"/>
</dbReference>
<evidence type="ECO:0000256" key="4">
    <source>
        <dbReference type="ARBA" id="ARBA00022679"/>
    </source>
</evidence>
<evidence type="ECO:0000256" key="7">
    <source>
        <dbReference type="ARBA" id="ARBA00022840"/>
    </source>
</evidence>
<dbReference type="PIRSF" id="PIRSF037434">
    <property type="entry name" value="STHK_ChrS"/>
    <property type="match status" value="1"/>
</dbReference>
<feature type="transmembrane region" description="Helical" evidence="10">
    <location>
        <begin position="46"/>
        <end position="66"/>
    </location>
</feature>
<feature type="transmembrane region" description="Helical" evidence="10">
    <location>
        <begin position="21"/>
        <end position="40"/>
    </location>
</feature>
<evidence type="ECO:0000256" key="8">
    <source>
        <dbReference type="ARBA" id="ARBA00023012"/>
    </source>
</evidence>
<keyword evidence="10" id="KW-1133">Transmembrane helix</keyword>
<keyword evidence="8" id="KW-0902">Two-component regulatory system</keyword>
<dbReference type="CDD" id="cd16917">
    <property type="entry name" value="HATPase_UhpB-NarQ-NarX-like"/>
    <property type="match status" value="1"/>
</dbReference>
<dbReference type="EC" id="2.7.13.3" evidence="2"/>
<dbReference type="Pfam" id="PF07730">
    <property type="entry name" value="HisKA_3"/>
    <property type="match status" value="1"/>
</dbReference>
<dbReference type="PANTHER" id="PTHR24421">
    <property type="entry name" value="NITRATE/NITRITE SENSOR PROTEIN NARX-RELATED"/>
    <property type="match status" value="1"/>
</dbReference>
<evidence type="ECO:0000256" key="3">
    <source>
        <dbReference type="ARBA" id="ARBA00022553"/>
    </source>
</evidence>
<dbReference type="Gene3D" id="3.30.565.10">
    <property type="entry name" value="Histidine kinase-like ATPase, C-terminal domain"/>
    <property type="match status" value="1"/>
</dbReference>
<keyword evidence="7" id="KW-0067">ATP-binding</keyword>
<dbReference type="InterPro" id="IPR036890">
    <property type="entry name" value="HATPase_C_sf"/>
</dbReference>
<keyword evidence="6 12" id="KW-0418">Kinase</keyword>
<reference evidence="12 13" key="2">
    <citation type="submission" date="2019-09" db="EMBL/GenBank/DDBJ databases">
        <authorList>
            <person name="Jin C."/>
        </authorList>
    </citation>
    <scope>NUCLEOTIDE SEQUENCE [LARGE SCALE GENOMIC DNA]</scope>
    <source>
        <strain evidence="12 13">AN110305</strain>
    </source>
</reference>
<proteinExistence type="predicted"/>
<dbReference type="Pfam" id="PF02518">
    <property type="entry name" value="HATPase_c"/>
    <property type="match status" value="1"/>
</dbReference>
<dbReference type="InterPro" id="IPR050482">
    <property type="entry name" value="Sensor_HK_TwoCompSys"/>
</dbReference>
<keyword evidence="3" id="KW-0597">Phosphoprotein</keyword>
<feature type="domain" description="Histidine kinase" evidence="11">
    <location>
        <begin position="206"/>
        <end position="399"/>
    </location>
</feature>
<keyword evidence="5" id="KW-0547">Nucleotide-binding</keyword>
<keyword evidence="10" id="KW-0812">Transmembrane</keyword>
<reference evidence="12 13" key="1">
    <citation type="submission" date="2019-09" db="EMBL/GenBank/DDBJ databases">
        <title>Goodfellowia gen. nov., a new genus of the Pseudonocardineae related to Actinoalloteichus, containing Goodfellowia coeruleoviolacea gen. nov., comb. nov. gen. nov., comb. nov.</title>
        <authorList>
            <person name="Labeda D."/>
        </authorList>
    </citation>
    <scope>NUCLEOTIDE SEQUENCE [LARGE SCALE GENOMIC DNA]</scope>
    <source>
        <strain evidence="12 13">AN110305</strain>
    </source>
</reference>
<dbReference type="GO" id="GO:0000155">
    <property type="term" value="F:phosphorelay sensor kinase activity"/>
    <property type="evidence" value="ECO:0007669"/>
    <property type="project" value="InterPro"/>
</dbReference>
<evidence type="ECO:0000256" key="5">
    <source>
        <dbReference type="ARBA" id="ARBA00022741"/>
    </source>
</evidence>
<evidence type="ECO:0000256" key="2">
    <source>
        <dbReference type="ARBA" id="ARBA00012438"/>
    </source>
</evidence>
<dbReference type="InterPro" id="IPR003594">
    <property type="entry name" value="HATPase_dom"/>
</dbReference>
<evidence type="ECO:0000313" key="12">
    <source>
        <dbReference type="EMBL" id="KAA2252865.1"/>
    </source>
</evidence>
<evidence type="ECO:0000259" key="11">
    <source>
        <dbReference type="PROSITE" id="PS50109"/>
    </source>
</evidence>
<protein>
    <recommendedName>
        <fullName evidence="2">histidine kinase</fullName>
        <ecNumber evidence="2">2.7.13.3</ecNumber>
    </recommendedName>
</protein>
<keyword evidence="9" id="KW-0175">Coiled coil</keyword>
<dbReference type="AlphaFoldDB" id="A0A5B2WN90"/>
<dbReference type="PANTHER" id="PTHR24421:SF10">
    <property type="entry name" value="NITRATE_NITRITE SENSOR PROTEIN NARQ"/>
    <property type="match status" value="1"/>
</dbReference>
<evidence type="ECO:0000256" key="1">
    <source>
        <dbReference type="ARBA" id="ARBA00000085"/>
    </source>
</evidence>
<sequence length="401" mass="42463">MSVTVVPHSSQPSPALRFMRVAQHVVFLVLLVVGVVQVLRGDGPKPWLLAGSALVLAWYAGGVVAARYRSRRWVGPTWLLVLTALWAVLVVASPAFAWVVFALFFLYMHLLPVRAAMVGVVLLTVGVVLALLAHGGGNPVGQIIGPSIGAAVAVGMASVYRSLAAESEQRRRLIDELVAAQEDLVAVHDELARVQREAGVLHERERLAREIHDTLAQGFSSVVLLARAARKGAPQGESLDEIERVAAENLAEARRLVRALAPPDLDNTPLSNALDRLTARSAEQNGGTARYLTEGTPFPLPTTHEVALLRVAQSALANVRQHANAGTVVVTLSYLPDAVSLDVVDDGDGFDPSGIETTAHSGFGLRAMRTRLAELGGALVVESAPHEGTAVAATIPVGGWS</sequence>
<evidence type="ECO:0000313" key="13">
    <source>
        <dbReference type="Proteomes" id="UP000323454"/>
    </source>
</evidence>
<dbReference type="PROSITE" id="PS50109">
    <property type="entry name" value="HIS_KIN"/>
    <property type="match status" value="1"/>
</dbReference>
<feature type="transmembrane region" description="Helical" evidence="10">
    <location>
        <begin position="113"/>
        <end position="133"/>
    </location>
</feature>
<organism evidence="12 13">
    <name type="scientific">Solihabitans fulvus</name>
    <dbReference type="NCBI Taxonomy" id="1892852"/>
    <lineage>
        <taxon>Bacteria</taxon>
        <taxon>Bacillati</taxon>
        <taxon>Actinomycetota</taxon>
        <taxon>Actinomycetes</taxon>
        <taxon>Pseudonocardiales</taxon>
        <taxon>Pseudonocardiaceae</taxon>
        <taxon>Solihabitans</taxon>
    </lineage>
</organism>
<dbReference type="GO" id="GO:0005524">
    <property type="term" value="F:ATP binding"/>
    <property type="evidence" value="ECO:0007669"/>
    <property type="project" value="UniProtKB-KW"/>
</dbReference>
<keyword evidence="4" id="KW-0808">Transferase</keyword>
<feature type="coiled-coil region" evidence="9">
    <location>
        <begin position="163"/>
        <end position="197"/>
    </location>
</feature>
<evidence type="ECO:0000256" key="10">
    <source>
        <dbReference type="SAM" id="Phobius"/>
    </source>
</evidence>
<keyword evidence="10" id="KW-0472">Membrane</keyword>
<accession>A0A5B2WN90</accession>
<dbReference type="InterPro" id="IPR017205">
    <property type="entry name" value="Sig_transdc_His_kinase_ChrS"/>
</dbReference>
<evidence type="ECO:0000256" key="9">
    <source>
        <dbReference type="SAM" id="Coils"/>
    </source>
</evidence>
<dbReference type="InterPro" id="IPR011712">
    <property type="entry name" value="Sig_transdc_His_kin_sub3_dim/P"/>
</dbReference>
<name>A0A5B2WN90_9PSEU</name>
<dbReference type="EMBL" id="VUOB01000072">
    <property type="protein sequence ID" value="KAA2252865.1"/>
    <property type="molecule type" value="Genomic_DNA"/>
</dbReference>
<gene>
    <name evidence="12" type="ORF">F0L68_34450</name>
</gene>
<dbReference type="GO" id="GO:0016020">
    <property type="term" value="C:membrane"/>
    <property type="evidence" value="ECO:0007669"/>
    <property type="project" value="InterPro"/>
</dbReference>
<dbReference type="RefSeq" id="WP_149854075.1">
    <property type="nucleotide sequence ID" value="NZ_VUOB01000072.1"/>
</dbReference>
<dbReference type="SUPFAM" id="SSF55874">
    <property type="entry name" value="ATPase domain of HSP90 chaperone/DNA topoisomerase II/histidine kinase"/>
    <property type="match status" value="1"/>
</dbReference>
<evidence type="ECO:0000256" key="6">
    <source>
        <dbReference type="ARBA" id="ARBA00022777"/>
    </source>
</evidence>
<feature type="transmembrane region" description="Helical" evidence="10">
    <location>
        <begin position="78"/>
        <end position="107"/>
    </location>
</feature>
<dbReference type="GO" id="GO:0046983">
    <property type="term" value="F:protein dimerization activity"/>
    <property type="evidence" value="ECO:0007669"/>
    <property type="project" value="InterPro"/>
</dbReference>
<dbReference type="Proteomes" id="UP000323454">
    <property type="component" value="Unassembled WGS sequence"/>
</dbReference>
<dbReference type="SMART" id="SM00387">
    <property type="entry name" value="HATPase_c"/>
    <property type="match status" value="1"/>
</dbReference>
<feature type="transmembrane region" description="Helical" evidence="10">
    <location>
        <begin position="140"/>
        <end position="160"/>
    </location>
</feature>
<comment type="caution">
    <text evidence="12">The sequence shown here is derived from an EMBL/GenBank/DDBJ whole genome shotgun (WGS) entry which is preliminary data.</text>
</comment>
<comment type="catalytic activity">
    <reaction evidence="1">
        <text>ATP + protein L-histidine = ADP + protein N-phospho-L-histidine.</text>
        <dbReference type="EC" id="2.7.13.3"/>
    </reaction>
</comment>
<keyword evidence="13" id="KW-1185">Reference proteome</keyword>
<dbReference type="OrthoDB" id="144293at2"/>
<dbReference type="InterPro" id="IPR005467">
    <property type="entry name" value="His_kinase_dom"/>
</dbReference>